<dbReference type="Proteomes" id="UP000018468">
    <property type="component" value="Linkage group LG12"/>
</dbReference>
<feature type="region of interest" description="Disordered" evidence="2">
    <location>
        <begin position="230"/>
        <end position="253"/>
    </location>
</feature>
<feature type="compositionally biased region" description="Basic and acidic residues" evidence="2">
    <location>
        <begin position="230"/>
        <end position="240"/>
    </location>
</feature>
<evidence type="ECO:0000313" key="4">
    <source>
        <dbReference type="Proteomes" id="UP000018468"/>
    </source>
</evidence>
<keyword evidence="4" id="KW-1185">Reference proteome</keyword>
<dbReference type="GO" id="GO:0048477">
    <property type="term" value="P:oogenesis"/>
    <property type="evidence" value="ECO:0000318"/>
    <property type="project" value="GO_Central"/>
</dbReference>
<reference evidence="3" key="2">
    <citation type="submission" date="2025-08" db="UniProtKB">
        <authorList>
            <consortium name="Ensembl"/>
        </authorList>
    </citation>
    <scope>IDENTIFICATION</scope>
</reference>
<evidence type="ECO:0000256" key="2">
    <source>
        <dbReference type="SAM" id="MobiDB-lite"/>
    </source>
</evidence>
<accession>W5MU76</accession>
<dbReference type="AlphaFoldDB" id="W5MU76"/>
<reference evidence="4" key="1">
    <citation type="submission" date="2011-12" db="EMBL/GenBank/DDBJ databases">
        <title>The Draft Genome of Lepisosteus oculatus.</title>
        <authorList>
            <consortium name="The Broad Institute Genome Assembly &amp; Analysis Group"/>
            <consortium name="Computational R&amp;D Group"/>
            <consortium name="and Sequencing Platform"/>
            <person name="Di Palma F."/>
            <person name="Alfoldi J."/>
            <person name="Johnson J."/>
            <person name="Berlin A."/>
            <person name="Gnerre S."/>
            <person name="Jaffe D."/>
            <person name="MacCallum I."/>
            <person name="Young S."/>
            <person name="Walker B.J."/>
            <person name="Lander E.S."/>
            <person name="Lindblad-Toh K."/>
        </authorList>
    </citation>
    <scope>NUCLEOTIDE SEQUENCE [LARGE SCALE GENOMIC DNA]</scope>
</reference>
<dbReference type="HOGENOM" id="CLU_609634_0_0_1"/>
<evidence type="ECO:0000256" key="1">
    <source>
        <dbReference type="SAM" id="Coils"/>
    </source>
</evidence>
<evidence type="ECO:0000313" key="3">
    <source>
        <dbReference type="Ensembl" id="ENSLOCP00000011935.1"/>
    </source>
</evidence>
<dbReference type="Bgee" id="ENSLOCG00000009771">
    <property type="expression patterns" value="Expressed in ovary and 4 other cell types or tissues"/>
</dbReference>
<dbReference type="Pfam" id="PF15676">
    <property type="entry name" value="S6OS1"/>
    <property type="match status" value="1"/>
</dbReference>
<organism evidence="3 4">
    <name type="scientific">Lepisosteus oculatus</name>
    <name type="common">Spotted gar</name>
    <dbReference type="NCBI Taxonomy" id="7918"/>
    <lineage>
        <taxon>Eukaryota</taxon>
        <taxon>Metazoa</taxon>
        <taxon>Chordata</taxon>
        <taxon>Craniata</taxon>
        <taxon>Vertebrata</taxon>
        <taxon>Euteleostomi</taxon>
        <taxon>Actinopterygii</taxon>
        <taxon>Neopterygii</taxon>
        <taxon>Holostei</taxon>
        <taxon>Semionotiformes</taxon>
        <taxon>Lepisosteidae</taxon>
        <taxon>Lepisosteus</taxon>
    </lineage>
</organism>
<dbReference type="EMBL" id="AHAT01016456">
    <property type="status" value="NOT_ANNOTATED_CDS"/>
    <property type="molecule type" value="Genomic_DNA"/>
</dbReference>
<sequence length="465" mass="54281">MEEEQNPLTNLSKLLLQLAFQTQGLAQRKDETQQMIQIYSREIAEEKLHIQEIKKKIEKLEEELIHRQKLVKQYKHNSKSFKASNSVLLRYMKSLQAELERRQAGIEQDMKMFRERIESYKEVFQQHKAYYCQNPLAQNLLQKQSEREEIEHRMRVCEKYIADKQKELQALQAQVITKIASMKQSSAEAQGQMESYGEENRHVEASLFSQQKFCVIMIFYLNQNMMTDEKKDENREKDEAKETEEDVTDEKSKEKRSDLWMLSYFYFLTGQFISGCEELQVETKTQEDQLQLLSGNKWNETNEKEQTEEELIHFCTNQNEKEDETIYPQTPPARMKASSSTPTFTLHLNPVSPICSGDPESKSPGFLFSLNSNAQEAATFPEFNCDVFGTRSSHEEGNPFSFTSSYFSEKETKTALPYDNKEPGFLFDPMERGEEEEKFEFSFSSKSPVGCGDAFPFLFNSGKFQ</sequence>
<dbReference type="GO" id="GO:0000801">
    <property type="term" value="C:central element"/>
    <property type="evidence" value="ECO:0000318"/>
    <property type="project" value="GO_Central"/>
</dbReference>
<dbReference type="GO" id="GO:0007129">
    <property type="term" value="P:homologous chromosome pairing at meiosis"/>
    <property type="evidence" value="ECO:0000318"/>
    <property type="project" value="GO_Central"/>
</dbReference>
<dbReference type="PANTHER" id="PTHR35449">
    <property type="entry name" value="PROTEIN SIX6OS1"/>
    <property type="match status" value="1"/>
</dbReference>
<name>W5MU76_LEPOC</name>
<dbReference type="OMA" id="QERMECY"/>
<dbReference type="InterPro" id="IPR031380">
    <property type="entry name" value="SIX6OS1"/>
</dbReference>
<dbReference type="GO" id="GO:0007283">
    <property type="term" value="P:spermatogenesis"/>
    <property type="evidence" value="ECO:0000318"/>
    <property type="project" value="GO_Central"/>
</dbReference>
<proteinExistence type="predicted"/>
<dbReference type="STRING" id="7918.ENSLOCP00000011935"/>
<keyword evidence="1" id="KW-0175">Coiled coil</keyword>
<dbReference type="InParanoid" id="W5MU76"/>
<protein>
    <submittedName>
        <fullName evidence="3">Si:ch211-241j8.2</fullName>
    </submittedName>
</protein>
<dbReference type="GeneTree" id="ENSGT00740000117080"/>
<dbReference type="PANTHER" id="PTHR35449:SF1">
    <property type="entry name" value="PROTEIN SIX6OS1"/>
    <property type="match status" value="1"/>
</dbReference>
<reference evidence="3" key="3">
    <citation type="submission" date="2025-09" db="UniProtKB">
        <authorList>
            <consortium name="Ensembl"/>
        </authorList>
    </citation>
    <scope>IDENTIFICATION</scope>
</reference>
<dbReference type="GO" id="GO:0010705">
    <property type="term" value="P:meiotic DNA double-strand break processing involved in reciprocal meiotic recombination"/>
    <property type="evidence" value="ECO:0000318"/>
    <property type="project" value="GO_Central"/>
</dbReference>
<dbReference type="eggNOG" id="ENOG502QQ3A">
    <property type="taxonomic scope" value="Eukaryota"/>
</dbReference>
<feature type="coiled-coil region" evidence="1">
    <location>
        <begin position="36"/>
        <end position="77"/>
    </location>
</feature>
<dbReference type="Ensembl" id="ENSLOCT00000011956.1">
    <property type="protein sequence ID" value="ENSLOCP00000011935.1"/>
    <property type="gene ID" value="ENSLOCG00000009771.1"/>
</dbReference>